<dbReference type="SUPFAM" id="SSF46689">
    <property type="entry name" value="Homeodomain-like"/>
    <property type="match status" value="1"/>
</dbReference>
<dbReference type="GO" id="GO:0003700">
    <property type="term" value="F:DNA-binding transcription factor activity"/>
    <property type="evidence" value="ECO:0007669"/>
    <property type="project" value="TreeGrafter"/>
</dbReference>
<dbReference type="EMBL" id="JACXLD010000001">
    <property type="protein sequence ID" value="MBD2857697.1"/>
    <property type="molecule type" value="Genomic_DNA"/>
</dbReference>
<feature type="domain" description="HTH tetR-type" evidence="5">
    <location>
        <begin position="18"/>
        <end position="78"/>
    </location>
</feature>
<evidence type="ECO:0000256" key="4">
    <source>
        <dbReference type="PROSITE-ProRule" id="PRU00335"/>
    </source>
</evidence>
<sequence length="193" mass="22257">MMKTNKRWGSGARVDDLDTGKKMLLQAAVHCFTTKGIKATTIEDIANVANVTRRTVYRYFAGKPDIIATLMKIERTRMFRRLAEEVQQYQDDFPRLLEECIWFTATYHTPQQGNDLVTGGNQQEANPYMDTEESDNEWRKVLHKPLTQYNQRYGKNIDLDNLISTVGRLALAYRQIPTDKANFLAGVRAFRMA</sequence>
<dbReference type="PANTHER" id="PTHR30055">
    <property type="entry name" value="HTH-TYPE TRANSCRIPTIONAL REGULATOR RUTR"/>
    <property type="match status" value="1"/>
</dbReference>
<dbReference type="InterPro" id="IPR001647">
    <property type="entry name" value="HTH_TetR"/>
</dbReference>
<protein>
    <submittedName>
        <fullName evidence="6">TetR/AcrR family transcriptional regulator</fullName>
    </submittedName>
</protein>
<evidence type="ECO:0000256" key="1">
    <source>
        <dbReference type="ARBA" id="ARBA00023015"/>
    </source>
</evidence>
<feature type="DNA-binding region" description="H-T-H motif" evidence="4">
    <location>
        <begin position="41"/>
        <end position="60"/>
    </location>
</feature>
<dbReference type="InterPro" id="IPR023772">
    <property type="entry name" value="DNA-bd_HTH_TetR-type_CS"/>
</dbReference>
<keyword evidence="7" id="KW-1185">Reference proteome</keyword>
<dbReference type="Proteomes" id="UP000610558">
    <property type="component" value="Unassembled WGS sequence"/>
</dbReference>
<evidence type="ECO:0000313" key="7">
    <source>
        <dbReference type="Proteomes" id="UP000610558"/>
    </source>
</evidence>
<organism evidence="6 7">
    <name type="scientific">Spongiibacter pelagi</name>
    <dbReference type="NCBI Taxonomy" id="2760804"/>
    <lineage>
        <taxon>Bacteria</taxon>
        <taxon>Pseudomonadati</taxon>
        <taxon>Pseudomonadota</taxon>
        <taxon>Gammaproteobacteria</taxon>
        <taxon>Cellvibrionales</taxon>
        <taxon>Spongiibacteraceae</taxon>
        <taxon>Spongiibacter</taxon>
    </lineage>
</organism>
<dbReference type="Pfam" id="PF00440">
    <property type="entry name" value="TetR_N"/>
    <property type="match status" value="1"/>
</dbReference>
<name>A0A927C0M7_9GAMM</name>
<proteinExistence type="predicted"/>
<reference evidence="6" key="1">
    <citation type="submission" date="2020-09" db="EMBL/GenBank/DDBJ databases">
        <authorList>
            <person name="Yoon J.-W."/>
        </authorList>
    </citation>
    <scope>NUCLEOTIDE SEQUENCE</scope>
    <source>
        <strain evidence="6">KMU-158</strain>
    </source>
</reference>
<dbReference type="AlphaFoldDB" id="A0A927C0M7"/>
<evidence type="ECO:0000313" key="6">
    <source>
        <dbReference type="EMBL" id="MBD2857697.1"/>
    </source>
</evidence>
<gene>
    <name evidence="6" type="ORF">IB286_01670</name>
</gene>
<dbReference type="InterPro" id="IPR050109">
    <property type="entry name" value="HTH-type_TetR-like_transc_reg"/>
</dbReference>
<dbReference type="GO" id="GO:0000976">
    <property type="term" value="F:transcription cis-regulatory region binding"/>
    <property type="evidence" value="ECO:0007669"/>
    <property type="project" value="TreeGrafter"/>
</dbReference>
<keyword evidence="2 4" id="KW-0238">DNA-binding</keyword>
<dbReference type="PRINTS" id="PR00455">
    <property type="entry name" value="HTHTETR"/>
</dbReference>
<evidence type="ECO:0000256" key="3">
    <source>
        <dbReference type="ARBA" id="ARBA00023163"/>
    </source>
</evidence>
<dbReference type="PROSITE" id="PS50977">
    <property type="entry name" value="HTH_TETR_2"/>
    <property type="match status" value="1"/>
</dbReference>
<dbReference type="InterPro" id="IPR009057">
    <property type="entry name" value="Homeodomain-like_sf"/>
</dbReference>
<dbReference type="RefSeq" id="WP_190761919.1">
    <property type="nucleotide sequence ID" value="NZ_JACXLD010000001.1"/>
</dbReference>
<dbReference type="Gene3D" id="1.10.357.10">
    <property type="entry name" value="Tetracycline Repressor, domain 2"/>
    <property type="match status" value="1"/>
</dbReference>
<dbReference type="PANTHER" id="PTHR30055:SF234">
    <property type="entry name" value="HTH-TYPE TRANSCRIPTIONAL REGULATOR BETI"/>
    <property type="match status" value="1"/>
</dbReference>
<keyword evidence="1" id="KW-0805">Transcription regulation</keyword>
<keyword evidence="3" id="KW-0804">Transcription</keyword>
<dbReference type="PROSITE" id="PS01081">
    <property type="entry name" value="HTH_TETR_1"/>
    <property type="match status" value="1"/>
</dbReference>
<evidence type="ECO:0000259" key="5">
    <source>
        <dbReference type="PROSITE" id="PS50977"/>
    </source>
</evidence>
<comment type="caution">
    <text evidence="6">The sequence shown here is derived from an EMBL/GenBank/DDBJ whole genome shotgun (WGS) entry which is preliminary data.</text>
</comment>
<accession>A0A927C0M7</accession>
<evidence type="ECO:0000256" key="2">
    <source>
        <dbReference type="ARBA" id="ARBA00023125"/>
    </source>
</evidence>